<proteinExistence type="predicted"/>
<dbReference type="EMBL" id="MN740979">
    <property type="protein sequence ID" value="QHU21120.1"/>
    <property type="molecule type" value="Genomic_DNA"/>
</dbReference>
<feature type="compositionally biased region" description="Polar residues" evidence="1">
    <location>
        <begin position="41"/>
        <end position="50"/>
    </location>
</feature>
<accession>A0A6C0KWR3</accession>
<feature type="compositionally biased region" description="Basic residues" evidence="1">
    <location>
        <begin position="135"/>
        <end position="146"/>
    </location>
</feature>
<feature type="region of interest" description="Disordered" evidence="1">
    <location>
        <begin position="114"/>
        <end position="146"/>
    </location>
</feature>
<feature type="region of interest" description="Disordered" evidence="1">
    <location>
        <begin position="69"/>
        <end position="92"/>
    </location>
</feature>
<feature type="compositionally biased region" description="Low complexity" evidence="1">
    <location>
        <begin position="22"/>
        <end position="33"/>
    </location>
</feature>
<feature type="compositionally biased region" description="Basic residues" evidence="1">
    <location>
        <begin position="7"/>
        <end position="17"/>
    </location>
</feature>
<dbReference type="AlphaFoldDB" id="A0A6C0KWR3"/>
<feature type="region of interest" description="Disordered" evidence="1">
    <location>
        <begin position="1"/>
        <end position="50"/>
    </location>
</feature>
<reference evidence="2" key="1">
    <citation type="journal article" date="2020" name="Nature">
        <title>Giant virus diversity and host interactions through global metagenomics.</title>
        <authorList>
            <person name="Schulz F."/>
            <person name="Roux S."/>
            <person name="Paez-Espino D."/>
            <person name="Jungbluth S."/>
            <person name="Walsh D.A."/>
            <person name="Denef V.J."/>
            <person name="McMahon K.D."/>
            <person name="Konstantinidis K.T."/>
            <person name="Eloe-Fadrosh E.A."/>
            <person name="Kyrpides N.C."/>
            <person name="Woyke T."/>
        </authorList>
    </citation>
    <scope>NUCLEOTIDE SEQUENCE</scope>
    <source>
        <strain evidence="2">GVMAG-S-3300013094-100</strain>
    </source>
</reference>
<organism evidence="2">
    <name type="scientific">viral metagenome</name>
    <dbReference type="NCBI Taxonomy" id="1070528"/>
    <lineage>
        <taxon>unclassified sequences</taxon>
        <taxon>metagenomes</taxon>
        <taxon>organismal metagenomes</taxon>
    </lineage>
</organism>
<evidence type="ECO:0000256" key="1">
    <source>
        <dbReference type="SAM" id="MobiDB-lite"/>
    </source>
</evidence>
<evidence type="ECO:0000313" key="2">
    <source>
        <dbReference type="EMBL" id="QHU21120.1"/>
    </source>
</evidence>
<name>A0A6C0KWR3_9ZZZZ</name>
<sequence>MPSTKKGAAKPKPRAKKGGAAGDAWPGPAIAGPVTPMAGSTPFNSDVGLSTNMQYPATAAQLSAVNMYQGAGGKKKQTRRGGEEPGDAEKAARAAVRQWHENYSQMAIQFINAQMAHENHAPSVHNSTRPQGGKPKSKSKSNKTKK</sequence>
<protein>
    <submittedName>
        <fullName evidence="2">Uncharacterized protein</fullName>
    </submittedName>
</protein>
<feature type="compositionally biased region" description="Basic and acidic residues" evidence="1">
    <location>
        <begin position="80"/>
        <end position="92"/>
    </location>
</feature>